<evidence type="ECO:0000313" key="3">
    <source>
        <dbReference type="Proteomes" id="UP001212997"/>
    </source>
</evidence>
<dbReference type="GO" id="GO:0005634">
    <property type="term" value="C:nucleus"/>
    <property type="evidence" value="ECO:0007669"/>
    <property type="project" value="TreeGrafter"/>
</dbReference>
<dbReference type="GO" id="GO:0005524">
    <property type="term" value="F:ATP binding"/>
    <property type="evidence" value="ECO:0007669"/>
    <property type="project" value="InterPro"/>
</dbReference>
<dbReference type="Pfam" id="PF00069">
    <property type="entry name" value="Pkinase"/>
    <property type="match status" value="1"/>
</dbReference>
<comment type="caution">
    <text evidence="2">The sequence shown here is derived from an EMBL/GenBank/DDBJ whole genome shotgun (WGS) entry which is preliminary data.</text>
</comment>
<dbReference type="PANTHER" id="PTHR44167:SF30">
    <property type="entry name" value="PHOSPHORYLASE KINASE"/>
    <property type="match status" value="1"/>
</dbReference>
<name>A0AAD5Y9T6_9APHY</name>
<reference evidence="2" key="1">
    <citation type="submission" date="2022-07" db="EMBL/GenBank/DDBJ databases">
        <title>Genome Sequence of Physisporinus lineatus.</title>
        <authorList>
            <person name="Buettner E."/>
        </authorList>
    </citation>
    <scope>NUCLEOTIDE SEQUENCE</scope>
    <source>
        <strain evidence="2">VT162</strain>
    </source>
</reference>
<dbReference type="EMBL" id="JANAWD010000521">
    <property type="protein sequence ID" value="KAJ3478322.1"/>
    <property type="molecule type" value="Genomic_DNA"/>
</dbReference>
<protein>
    <recommendedName>
        <fullName evidence="1">Protein kinase domain-containing protein</fullName>
    </recommendedName>
</protein>
<feature type="domain" description="Protein kinase" evidence="1">
    <location>
        <begin position="1"/>
        <end position="395"/>
    </location>
</feature>
<dbReference type="SUPFAM" id="SSF56112">
    <property type="entry name" value="Protein kinase-like (PK-like)"/>
    <property type="match status" value="1"/>
</dbReference>
<proteinExistence type="predicted"/>
<accession>A0AAD5Y9T6</accession>
<dbReference type="Gene3D" id="1.10.510.10">
    <property type="entry name" value="Transferase(Phosphotransferase) domain 1"/>
    <property type="match status" value="1"/>
</dbReference>
<organism evidence="2 3">
    <name type="scientific">Meripilus lineatus</name>
    <dbReference type="NCBI Taxonomy" id="2056292"/>
    <lineage>
        <taxon>Eukaryota</taxon>
        <taxon>Fungi</taxon>
        <taxon>Dikarya</taxon>
        <taxon>Basidiomycota</taxon>
        <taxon>Agaricomycotina</taxon>
        <taxon>Agaricomycetes</taxon>
        <taxon>Polyporales</taxon>
        <taxon>Meripilaceae</taxon>
        <taxon>Meripilus</taxon>
    </lineage>
</organism>
<dbReference type="AlphaFoldDB" id="A0AAD5Y9T6"/>
<dbReference type="Proteomes" id="UP001212997">
    <property type="component" value="Unassembled WGS sequence"/>
</dbReference>
<sequence>MKVAKKIDLDKLVTDPYVRELIRQEKERQRAFPPASNLRSTEVFWRDHQVWLQEQGYMLRSRYHADWVPSILSRDKDDIRKPLDAYSPRRPHILDARKIATGQFVMLKKILKTKHRHEVDIHEYLTTGDLASHPHNHCAPLYDVLESPYDENVVILVLPLYRMFDDPPFQTVGEVVDFCRQIFEGLRFIHQNHVAHRDCGYMNIMMDATDLYPDGFHPVCDIKDAAWSDTLAKHYTRTQTPVKYYFIDFGISCRFDPDDPEPRAFPRGAGDKTAPELSGMPMCPIDPFPTDVYYIGNVIRTNILTVYQGLDFVTPLVNDMVSVDPKKRPTMDEVVERFERIRYALPWWKLRARLWSSMEDGHPWMTFTLNCHIPTNLEIVDATIPRTLNLSFTDL</sequence>
<evidence type="ECO:0000259" key="1">
    <source>
        <dbReference type="PROSITE" id="PS50011"/>
    </source>
</evidence>
<dbReference type="GO" id="GO:0044773">
    <property type="term" value="P:mitotic DNA damage checkpoint signaling"/>
    <property type="evidence" value="ECO:0007669"/>
    <property type="project" value="TreeGrafter"/>
</dbReference>
<dbReference type="SMART" id="SM00220">
    <property type="entry name" value="S_TKc"/>
    <property type="match status" value="1"/>
</dbReference>
<gene>
    <name evidence="2" type="ORF">NLI96_g9841</name>
</gene>
<evidence type="ECO:0000313" key="2">
    <source>
        <dbReference type="EMBL" id="KAJ3478322.1"/>
    </source>
</evidence>
<dbReference type="InterPro" id="IPR011009">
    <property type="entry name" value="Kinase-like_dom_sf"/>
</dbReference>
<dbReference type="PROSITE" id="PS50011">
    <property type="entry name" value="PROTEIN_KINASE_DOM"/>
    <property type="match status" value="1"/>
</dbReference>
<dbReference type="GO" id="GO:0004674">
    <property type="term" value="F:protein serine/threonine kinase activity"/>
    <property type="evidence" value="ECO:0007669"/>
    <property type="project" value="TreeGrafter"/>
</dbReference>
<dbReference type="InterPro" id="IPR000719">
    <property type="entry name" value="Prot_kinase_dom"/>
</dbReference>
<keyword evidence="3" id="KW-1185">Reference proteome</keyword>
<dbReference type="PANTHER" id="PTHR44167">
    <property type="entry name" value="OVARIAN-SPECIFIC SERINE/THREONINE-PROTEIN KINASE LOK-RELATED"/>
    <property type="match status" value="1"/>
</dbReference>